<dbReference type="InterPro" id="IPR050267">
    <property type="entry name" value="Anti-sigma-factor_SerPK"/>
</dbReference>
<gene>
    <name evidence="3" type="ORF">GCM10022380_71480</name>
</gene>
<feature type="domain" description="Histidine kinase/HSP90-like ATPase" evidence="2">
    <location>
        <begin position="21"/>
        <end position="123"/>
    </location>
</feature>
<dbReference type="Gene3D" id="3.30.565.10">
    <property type="entry name" value="Histidine kinase-like ATPase, C-terminal domain"/>
    <property type="match status" value="1"/>
</dbReference>
<keyword evidence="1" id="KW-0418">Kinase</keyword>
<dbReference type="InterPro" id="IPR003594">
    <property type="entry name" value="HATPase_dom"/>
</dbReference>
<dbReference type="Pfam" id="PF13581">
    <property type="entry name" value="HATPase_c_2"/>
    <property type="match status" value="1"/>
</dbReference>
<dbReference type="SUPFAM" id="SSF55874">
    <property type="entry name" value="ATPase domain of HSP90 chaperone/DNA topoisomerase II/histidine kinase"/>
    <property type="match status" value="1"/>
</dbReference>
<keyword evidence="4" id="KW-1185">Reference proteome</keyword>
<proteinExistence type="predicted"/>
<evidence type="ECO:0000313" key="4">
    <source>
        <dbReference type="Proteomes" id="UP001501624"/>
    </source>
</evidence>
<protein>
    <submittedName>
        <fullName evidence="3">ATP-binding protein</fullName>
    </submittedName>
</protein>
<dbReference type="GO" id="GO:0005524">
    <property type="term" value="F:ATP binding"/>
    <property type="evidence" value="ECO:0007669"/>
    <property type="project" value="UniProtKB-KW"/>
</dbReference>
<evidence type="ECO:0000313" key="3">
    <source>
        <dbReference type="EMBL" id="GAA3842954.1"/>
    </source>
</evidence>
<comment type="caution">
    <text evidence="3">The sequence shown here is derived from an EMBL/GenBank/DDBJ whole genome shotgun (WGS) entry which is preliminary data.</text>
</comment>
<evidence type="ECO:0000259" key="2">
    <source>
        <dbReference type="Pfam" id="PF13581"/>
    </source>
</evidence>
<keyword evidence="3" id="KW-0067">ATP-binding</keyword>
<evidence type="ECO:0000256" key="1">
    <source>
        <dbReference type="ARBA" id="ARBA00022527"/>
    </source>
</evidence>
<accession>A0ABP7JEG5</accession>
<sequence>MDDASVMGALVLDLPHTVPPLVRVRQWVAAELSDLGDDRVVAVQLIATELITNVYDHGGGTGRIRLSRDANRILVEVDDGSPSPPVLGDGDPKAVRGRGLVLVDKLALSWGYRPRADGGKTVWALVDCETLSWTS</sequence>
<dbReference type="PANTHER" id="PTHR35526">
    <property type="entry name" value="ANTI-SIGMA-F FACTOR RSBW-RELATED"/>
    <property type="match status" value="1"/>
</dbReference>
<reference evidence="4" key="1">
    <citation type="journal article" date="2019" name="Int. J. Syst. Evol. Microbiol.">
        <title>The Global Catalogue of Microorganisms (GCM) 10K type strain sequencing project: providing services to taxonomists for standard genome sequencing and annotation.</title>
        <authorList>
            <consortium name="The Broad Institute Genomics Platform"/>
            <consortium name="The Broad Institute Genome Sequencing Center for Infectious Disease"/>
            <person name="Wu L."/>
            <person name="Ma J."/>
        </authorList>
    </citation>
    <scope>NUCLEOTIDE SEQUENCE [LARGE SCALE GENOMIC DNA]</scope>
    <source>
        <strain evidence="4">JCM 17017</strain>
    </source>
</reference>
<dbReference type="RefSeq" id="WP_237338310.1">
    <property type="nucleotide sequence ID" value="NZ_BAABCM010000013.1"/>
</dbReference>
<keyword evidence="3" id="KW-0547">Nucleotide-binding</keyword>
<dbReference type="PANTHER" id="PTHR35526:SF3">
    <property type="entry name" value="ANTI-SIGMA-F FACTOR RSBW"/>
    <property type="match status" value="1"/>
</dbReference>
<keyword evidence="1" id="KW-0723">Serine/threonine-protein kinase</keyword>
<dbReference type="CDD" id="cd16936">
    <property type="entry name" value="HATPase_RsbW-like"/>
    <property type="match status" value="1"/>
</dbReference>
<dbReference type="Proteomes" id="UP001501624">
    <property type="component" value="Unassembled WGS sequence"/>
</dbReference>
<dbReference type="InterPro" id="IPR036890">
    <property type="entry name" value="HATPase_C_sf"/>
</dbReference>
<name>A0ABP7JEG5_9PSEU</name>
<organism evidence="3 4">
    <name type="scientific">Amycolatopsis tucumanensis</name>
    <dbReference type="NCBI Taxonomy" id="401106"/>
    <lineage>
        <taxon>Bacteria</taxon>
        <taxon>Bacillati</taxon>
        <taxon>Actinomycetota</taxon>
        <taxon>Actinomycetes</taxon>
        <taxon>Pseudonocardiales</taxon>
        <taxon>Pseudonocardiaceae</taxon>
        <taxon>Amycolatopsis</taxon>
    </lineage>
</organism>
<keyword evidence="1" id="KW-0808">Transferase</keyword>
<dbReference type="EMBL" id="BAABCM010000013">
    <property type="protein sequence ID" value="GAA3842954.1"/>
    <property type="molecule type" value="Genomic_DNA"/>
</dbReference>